<organism evidence="1 2">
    <name type="scientific">Ferriphaselus amnicola</name>
    <dbReference type="NCBI Taxonomy" id="1188319"/>
    <lineage>
        <taxon>Bacteria</taxon>
        <taxon>Pseudomonadati</taxon>
        <taxon>Pseudomonadota</taxon>
        <taxon>Betaproteobacteria</taxon>
        <taxon>Nitrosomonadales</taxon>
        <taxon>Gallionellaceae</taxon>
        <taxon>Ferriphaselus</taxon>
    </lineage>
</organism>
<keyword evidence="2" id="KW-1185">Reference proteome</keyword>
<dbReference type="EMBL" id="AP018738">
    <property type="protein sequence ID" value="BBE50872.1"/>
    <property type="molecule type" value="Genomic_DNA"/>
</dbReference>
<accession>A0A2Z6GBX3</accession>
<dbReference type="KEGG" id="fam:OYT1_ch1315"/>
<evidence type="ECO:0000313" key="2">
    <source>
        <dbReference type="Proteomes" id="UP000033070"/>
    </source>
</evidence>
<reference evidence="1 2" key="1">
    <citation type="submission" date="2018-06" db="EMBL/GenBank/DDBJ databases">
        <title>OYT1 Genome Sequencing.</title>
        <authorList>
            <person name="Kato S."/>
            <person name="Itoh T."/>
            <person name="Ohkuma M."/>
        </authorList>
    </citation>
    <scope>NUCLEOTIDE SEQUENCE [LARGE SCALE GENOMIC DNA]</scope>
    <source>
        <strain evidence="1 2">OYT1</strain>
    </source>
</reference>
<proteinExistence type="predicted"/>
<name>A0A2Z6GBX3_9PROT</name>
<evidence type="ECO:0000313" key="1">
    <source>
        <dbReference type="EMBL" id="BBE50872.1"/>
    </source>
</evidence>
<protein>
    <submittedName>
        <fullName evidence="1">Uncharacterized protein</fullName>
    </submittedName>
</protein>
<dbReference type="Proteomes" id="UP000033070">
    <property type="component" value="Chromosome"/>
</dbReference>
<sequence>MKRISQAGFLKPFRRFLRTILQSRFVRTGNKKPGLVKANAGL</sequence>
<dbReference type="AlphaFoldDB" id="A0A2Z6GBX3"/>
<gene>
    <name evidence="1" type="ORF">OYT1_ch1315</name>
</gene>